<evidence type="ECO:0000313" key="3">
    <source>
        <dbReference type="EMBL" id="KAJ7704744.1"/>
    </source>
</evidence>
<dbReference type="AlphaFoldDB" id="A0AAD7GT65"/>
<dbReference type="GO" id="GO:0003743">
    <property type="term" value="F:translation initiation factor activity"/>
    <property type="evidence" value="ECO:0007669"/>
    <property type="project" value="TreeGrafter"/>
</dbReference>
<sequence>MTPLASLLPLHRIAHSPPRPPRSAHPPRPFVARIFDAPSARLPCESTRIYAAHVHLAWARPQKLHKSISTVHVATLPRASARVDVPPRSSRACHVAPSKHDHSNVAEKRGAEAAVQPSIAELVRTCLGSVARCLHNSLEVISPPPVPSDEDGRAQLAALLPAIHAERKALQLRRALVARQRELLSVLSVRKEKEEALKRADASRREKEEDARRAKRMRAKRYKAALVEKRILKPGDHEKIASLDTEGIIGLQELNERLRIVSKRVDHIERAYRKEERHLLAHDYDQQQAVDRETFTGVQSARKEAARKAHEEDLEMKQRLARMMGEREHEARRAVVLAKKGEEYAKKNDAASRKIEEEKAKRRKAVLLNREEERRAIEEAKRREQERIEEEHRLEEERLVEEDRIRAEELLPPRLKEPPKDDERFQTVPEKKGAWRPKRGRA</sequence>
<dbReference type="Proteomes" id="UP001215598">
    <property type="component" value="Unassembled WGS sequence"/>
</dbReference>
<evidence type="ECO:0000256" key="1">
    <source>
        <dbReference type="SAM" id="Coils"/>
    </source>
</evidence>
<dbReference type="GO" id="GO:0001732">
    <property type="term" value="P:formation of cytoplasmic translation initiation complex"/>
    <property type="evidence" value="ECO:0007669"/>
    <property type="project" value="TreeGrafter"/>
</dbReference>
<feature type="region of interest" description="Disordered" evidence="2">
    <location>
        <begin position="407"/>
        <end position="442"/>
    </location>
</feature>
<dbReference type="PANTHER" id="PTHR14005:SF0">
    <property type="entry name" value="EUKARYOTIC TRANSLATION INITIATION FACTOR 3 SUBUNIT A"/>
    <property type="match status" value="1"/>
</dbReference>
<dbReference type="GO" id="GO:0003729">
    <property type="term" value="F:mRNA binding"/>
    <property type="evidence" value="ECO:0007669"/>
    <property type="project" value="TreeGrafter"/>
</dbReference>
<proteinExistence type="predicted"/>
<evidence type="ECO:0000313" key="4">
    <source>
        <dbReference type="Proteomes" id="UP001215598"/>
    </source>
</evidence>
<name>A0AAD7GT65_9AGAR</name>
<organism evidence="3 4">
    <name type="scientific">Mycena metata</name>
    <dbReference type="NCBI Taxonomy" id="1033252"/>
    <lineage>
        <taxon>Eukaryota</taxon>
        <taxon>Fungi</taxon>
        <taxon>Dikarya</taxon>
        <taxon>Basidiomycota</taxon>
        <taxon>Agaricomycotina</taxon>
        <taxon>Agaricomycetes</taxon>
        <taxon>Agaricomycetidae</taxon>
        <taxon>Agaricales</taxon>
        <taxon>Marasmiineae</taxon>
        <taxon>Mycenaceae</taxon>
        <taxon>Mycena</taxon>
    </lineage>
</organism>
<dbReference type="GO" id="GO:0071540">
    <property type="term" value="C:eukaryotic translation initiation factor 3 complex, eIF3e"/>
    <property type="evidence" value="ECO:0007669"/>
    <property type="project" value="TreeGrafter"/>
</dbReference>
<reference evidence="3" key="1">
    <citation type="submission" date="2023-03" db="EMBL/GenBank/DDBJ databases">
        <title>Massive genome expansion in bonnet fungi (Mycena s.s.) driven by repeated elements and novel gene families across ecological guilds.</title>
        <authorList>
            <consortium name="Lawrence Berkeley National Laboratory"/>
            <person name="Harder C.B."/>
            <person name="Miyauchi S."/>
            <person name="Viragh M."/>
            <person name="Kuo A."/>
            <person name="Thoen E."/>
            <person name="Andreopoulos B."/>
            <person name="Lu D."/>
            <person name="Skrede I."/>
            <person name="Drula E."/>
            <person name="Henrissat B."/>
            <person name="Morin E."/>
            <person name="Kohler A."/>
            <person name="Barry K."/>
            <person name="LaButti K."/>
            <person name="Morin E."/>
            <person name="Salamov A."/>
            <person name="Lipzen A."/>
            <person name="Mereny Z."/>
            <person name="Hegedus B."/>
            <person name="Baldrian P."/>
            <person name="Stursova M."/>
            <person name="Weitz H."/>
            <person name="Taylor A."/>
            <person name="Grigoriev I.V."/>
            <person name="Nagy L.G."/>
            <person name="Martin F."/>
            <person name="Kauserud H."/>
        </authorList>
    </citation>
    <scope>NUCLEOTIDE SEQUENCE</scope>
    <source>
        <strain evidence="3">CBHHK182m</strain>
    </source>
</reference>
<feature type="coiled-coil region" evidence="1">
    <location>
        <begin position="190"/>
        <end position="217"/>
    </location>
</feature>
<keyword evidence="1" id="KW-0175">Coiled coil</keyword>
<dbReference type="PANTHER" id="PTHR14005">
    <property type="entry name" value="EUKARYOTIC TRANSLATION INITIATION FACTOR 3, THETA SUBUNIT"/>
    <property type="match status" value="1"/>
</dbReference>
<dbReference type="GO" id="GO:0043614">
    <property type="term" value="C:multi-eIF complex"/>
    <property type="evidence" value="ECO:0007669"/>
    <property type="project" value="TreeGrafter"/>
</dbReference>
<protein>
    <submittedName>
        <fullName evidence="3">Uncharacterized protein</fullName>
    </submittedName>
</protein>
<evidence type="ECO:0000256" key="2">
    <source>
        <dbReference type="SAM" id="MobiDB-lite"/>
    </source>
</evidence>
<dbReference type="EMBL" id="JARKIB010000481">
    <property type="protein sequence ID" value="KAJ7704744.1"/>
    <property type="molecule type" value="Genomic_DNA"/>
</dbReference>
<keyword evidence="4" id="KW-1185">Reference proteome</keyword>
<dbReference type="GO" id="GO:0071541">
    <property type="term" value="C:eukaryotic translation initiation factor 3 complex, eIF3m"/>
    <property type="evidence" value="ECO:0007669"/>
    <property type="project" value="TreeGrafter"/>
</dbReference>
<feature type="compositionally biased region" description="Basic and acidic residues" evidence="2">
    <location>
        <begin position="407"/>
        <end position="433"/>
    </location>
</feature>
<comment type="caution">
    <text evidence="3">The sequence shown here is derived from an EMBL/GenBank/DDBJ whole genome shotgun (WGS) entry which is preliminary data.</text>
</comment>
<gene>
    <name evidence="3" type="ORF">B0H16DRAFT_1828104</name>
</gene>
<dbReference type="InterPro" id="IPR027512">
    <property type="entry name" value="EIF3A"/>
</dbReference>
<feature type="region of interest" description="Disordered" evidence="2">
    <location>
        <begin position="375"/>
        <end position="394"/>
    </location>
</feature>
<dbReference type="GO" id="GO:0002188">
    <property type="term" value="P:translation reinitiation"/>
    <property type="evidence" value="ECO:0007669"/>
    <property type="project" value="TreeGrafter"/>
</dbReference>
<feature type="region of interest" description="Disordered" evidence="2">
    <location>
        <begin position="82"/>
        <end position="105"/>
    </location>
</feature>
<accession>A0AAD7GT65</accession>